<feature type="region of interest" description="Disordered" evidence="1">
    <location>
        <begin position="57"/>
        <end position="86"/>
    </location>
</feature>
<feature type="compositionally biased region" description="Basic and acidic residues" evidence="1">
    <location>
        <begin position="58"/>
        <end position="74"/>
    </location>
</feature>
<keyword evidence="2" id="KW-0472">Membrane</keyword>
<keyword evidence="2" id="KW-0812">Transmembrane</keyword>
<dbReference type="EMBL" id="CAJNXB010005389">
    <property type="protein sequence ID" value="CAF3422532.1"/>
    <property type="molecule type" value="Genomic_DNA"/>
</dbReference>
<evidence type="ECO:0000256" key="2">
    <source>
        <dbReference type="SAM" id="Phobius"/>
    </source>
</evidence>
<evidence type="ECO:0000256" key="1">
    <source>
        <dbReference type="SAM" id="MobiDB-lite"/>
    </source>
</evidence>
<feature type="compositionally biased region" description="Polar residues" evidence="1">
    <location>
        <begin position="1"/>
        <end position="12"/>
    </location>
</feature>
<comment type="caution">
    <text evidence="3">The sequence shown here is derived from an EMBL/GenBank/DDBJ whole genome shotgun (WGS) entry which is preliminary data.</text>
</comment>
<protein>
    <submittedName>
        <fullName evidence="3">Uncharacterized protein</fullName>
    </submittedName>
</protein>
<dbReference type="AlphaFoldDB" id="A0A818BRH7"/>
<organism evidence="3 4">
    <name type="scientific">Rotaria socialis</name>
    <dbReference type="NCBI Taxonomy" id="392032"/>
    <lineage>
        <taxon>Eukaryota</taxon>
        <taxon>Metazoa</taxon>
        <taxon>Spiralia</taxon>
        <taxon>Gnathifera</taxon>
        <taxon>Rotifera</taxon>
        <taxon>Eurotatoria</taxon>
        <taxon>Bdelloidea</taxon>
        <taxon>Philodinida</taxon>
        <taxon>Philodinidae</taxon>
        <taxon>Rotaria</taxon>
    </lineage>
</organism>
<name>A0A818BRH7_9BILA</name>
<proteinExistence type="predicted"/>
<dbReference type="Proteomes" id="UP000663825">
    <property type="component" value="Unassembled WGS sequence"/>
</dbReference>
<sequence length="99" mass="11317">MTSQKQNVQTDGSIPATRDKNSVKFRGGLKFISSLLLPFALGIFTVGVTFQQQSAVKQQRDDDREAAEQQHINDRNASQQQRDQEKQAELQLRLLKLRF</sequence>
<accession>A0A818BRH7</accession>
<reference evidence="3" key="1">
    <citation type="submission" date="2021-02" db="EMBL/GenBank/DDBJ databases">
        <authorList>
            <person name="Nowell W R."/>
        </authorList>
    </citation>
    <scope>NUCLEOTIDE SEQUENCE</scope>
</reference>
<evidence type="ECO:0000313" key="3">
    <source>
        <dbReference type="EMBL" id="CAF3422532.1"/>
    </source>
</evidence>
<keyword evidence="2" id="KW-1133">Transmembrane helix</keyword>
<feature type="region of interest" description="Disordered" evidence="1">
    <location>
        <begin position="1"/>
        <end position="20"/>
    </location>
</feature>
<evidence type="ECO:0000313" key="4">
    <source>
        <dbReference type="Proteomes" id="UP000663825"/>
    </source>
</evidence>
<gene>
    <name evidence="3" type="ORF">TIS948_LOCUS29600</name>
</gene>
<dbReference type="OrthoDB" id="10020965at2759"/>
<feature type="transmembrane region" description="Helical" evidence="2">
    <location>
        <begin position="31"/>
        <end position="50"/>
    </location>
</feature>